<keyword evidence="1" id="KW-1133">Transmembrane helix</keyword>
<proteinExistence type="predicted"/>
<sequence length="469" mass="52361">MGPKADVQIDARINALKEQMRLIPVLLQRIAAKEGLLGELKYEIRDLPDPPDPGAHLEARWVERSDPTPATYRSAPKVCKIKIASAGMVEQQRGALGGAKASIPPDLVAIKVFQFIVDPERVKESFDFKSVVTSKTREVMLQIEAPCIQLLEPPDPELRMLPTSMTSLAFLLYASMKLINSLFLLNDDRFAALVPPLWPPPRFPVHLAKMSFADGRDTRVDQMLGGTILHTWVLAQYHLQFLLYGTSLLWAFQWFHRYGMKLDFSVDEALSSIPSHGLFSVPCFQCANIMGVDTLVGCTIRVGSIYALDFVRFAMGAIFALVVLTSSYFYINKVLYEPDWDARVLVYIPNDQKRTLFVSMVAISLLVVLINVWDITVHIVLLTHDVVTVVLRVINGYATFVALVVVSLVVVTTPHFHQAIRGANQWTTTTMLWFISWSCSSAICLLPFFTATPLSCIARLSSLQGLFGS</sequence>
<evidence type="ECO:0000313" key="3">
    <source>
        <dbReference type="Proteomes" id="UP001419268"/>
    </source>
</evidence>
<keyword evidence="3" id="KW-1185">Reference proteome</keyword>
<keyword evidence="1" id="KW-0472">Membrane</keyword>
<feature type="transmembrane region" description="Helical" evidence="1">
    <location>
        <begin position="389"/>
        <end position="411"/>
    </location>
</feature>
<feature type="transmembrane region" description="Helical" evidence="1">
    <location>
        <begin position="356"/>
        <end position="382"/>
    </location>
</feature>
<evidence type="ECO:0000256" key="1">
    <source>
        <dbReference type="SAM" id="Phobius"/>
    </source>
</evidence>
<comment type="caution">
    <text evidence="2">The sequence shown here is derived from an EMBL/GenBank/DDBJ whole genome shotgun (WGS) entry which is preliminary data.</text>
</comment>
<feature type="transmembrane region" description="Helical" evidence="1">
    <location>
        <begin position="431"/>
        <end position="451"/>
    </location>
</feature>
<gene>
    <name evidence="2" type="ORF">Scep_024245</name>
</gene>
<dbReference type="AlphaFoldDB" id="A0AAP0HY99"/>
<name>A0AAP0HY99_9MAGN</name>
<dbReference type="EMBL" id="JBBNAG010000010">
    <property type="protein sequence ID" value="KAK9100815.1"/>
    <property type="molecule type" value="Genomic_DNA"/>
</dbReference>
<keyword evidence="1" id="KW-0812">Transmembrane</keyword>
<feature type="transmembrane region" description="Helical" evidence="1">
    <location>
        <begin position="310"/>
        <end position="331"/>
    </location>
</feature>
<dbReference type="Proteomes" id="UP001419268">
    <property type="component" value="Unassembled WGS sequence"/>
</dbReference>
<protein>
    <submittedName>
        <fullName evidence="2">Uncharacterized protein</fullName>
    </submittedName>
</protein>
<evidence type="ECO:0000313" key="2">
    <source>
        <dbReference type="EMBL" id="KAK9100815.1"/>
    </source>
</evidence>
<accession>A0AAP0HY99</accession>
<organism evidence="2 3">
    <name type="scientific">Stephania cephalantha</name>
    <dbReference type="NCBI Taxonomy" id="152367"/>
    <lineage>
        <taxon>Eukaryota</taxon>
        <taxon>Viridiplantae</taxon>
        <taxon>Streptophyta</taxon>
        <taxon>Embryophyta</taxon>
        <taxon>Tracheophyta</taxon>
        <taxon>Spermatophyta</taxon>
        <taxon>Magnoliopsida</taxon>
        <taxon>Ranunculales</taxon>
        <taxon>Menispermaceae</taxon>
        <taxon>Menispermoideae</taxon>
        <taxon>Cissampelideae</taxon>
        <taxon>Stephania</taxon>
    </lineage>
</organism>
<reference evidence="2 3" key="1">
    <citation type="submission" date="2024-01" db="EMBL/GenBank/DDBJ databases">
        <title>Genome assemblies of Stephania.</title>
        <authorList>
            <person name="Yang L."/>
        </authorList>
    </citation>
    <scope>NUCLEOTIDE SEQUENCE [LARGE SCALE GENOMIC DNA]</scope>
    <source>
        <strain evidence="2">JXDWG</strain>
        <tissue evidence="2">Leaf</tissue>
    </source>
</reference>